<feature type="compositionally biased region" description="Low complexity" evidence="1">
    <location>
        <begin position="152"/>
        <end position="162"/>
    </location>
</feature>
<feature type="compositionally biased region" description="Pro residues" evidence="1">
    <location>
        <begin position="7"/>
        <end position="28"/>
    </location>
</feature>
<dbReference type="STRING" id="870435.A0A0C3JDD3"/>
<dbReference type="InParanoid" id="A0A0C3JDD3"/>
<reference evidence="2 3" key="1">
    <citation type="submission" date="2014-04" db="EMBL/GenBank/DDBJ databases">
        <authorList>
            <consortium name="DOE Joint Genome Institute"/>
            <person name="Kuo A."/>
            <person name="Kohler A."/>
            <person name="Costa M.D."/>
            <person name="Nagy L.G."/>
            <person name="Floudas D."/>
            <person name="Copeland A."/>
            <person name="Barry K.W."/>
            <person name="Cichocki N."/>
            <person name="Veneault-Fourrey C."/>
            <person name="LaButti K."/>
            <person name="Lindquist E.A."/>
            <person name="Lipzen A."/>
            <person name="Lundell T."/>
            <person name="Morin E."/>
            <person name="Murat C."/>
            <person name="Sun H."/>
            <person name="Tunlid A."/>
            <person name="Henrissat B."/>
            <person name="Grigoriev I.V."/>
            <person name="Hibbett D.S."/>
            <person name="Martin F."/>
            <person name="Nordberg H.P."/>
            <person name="Cantor M.N."/>
            <person name="Hua S.X."/>
        </authorList>
    </citation>
    <scope>NUCLEOTIDE SEQUENCE [LARGE SCALE GENOMIC DNA]</scope>
    <source>
        <strain evidence="2 3">Marx 270</strain>
    </source>
</reference>
<evidence type="ECO:0000313" key="3">
    <source>
        <dbReference type="Proteomes" id="UP000054217"/>
    </source>
</evidence>
<sequence length="1162" mass="124247">MNKNPFVPQPTYNPPQPPLPPGPPPAAPPDYSAYWAAVAASAQQQQAQQPTAPVYTAPWTAPQPQRPPPEQSALYANYGYGGQNLHWQRQQQQQQPYQHVPPVAPPLPPPPQPQPQYNPYHASVGFQAYQPQASQPVISQPTYQQPPQHMAPPQSYFTQQQPPQQPRPSHGIHHTPPQNLPPAKRQRFDGPGANQQRQAGPPPPQPQFQPPPPPSNPAGASLYGHGQNQNQQGANQLPLGSNRNSMSNRGGAVGGGRGKGPMGGRGGVNHHRGRGNMFMSGGAGRGGGQHGSLRGHGSRGGFGKQDFHNRRGGSFGAGHHQGNTGNTSFRGRGHGQGRSGRQDGAGSHTGNRDAPMANFGSSGKKDENRRTLTDFKIIGLEMPELGWTWGVLPTAVKAKEKEVVATLVESSHPVKQETVEADTSLSGKTTELALKSDNAYVQSGESATAEVKTEASNVMHTAPPSRIRVYFHTPASADDSHPIPHNCPSALRVAPMDSRKGKRKKLEDDDADADAEEGRERPPVPHSSQMSDAASNEFDGMGRASVDPSVAETASEGDWLMAAIAEDEAEAAHVDTHGDDEDQLCVSQVEESQTAVIEANVLNTEAGIAGDDNSAAVLDSDTVPDGTGLSLPLMRPEVNDNIAVGKYGLPGPPEGDSLRPNSDVVPAQRDMDIVLVLPEEEANGTTPEATQPSAVGGERDNLFNSPLAESSRLASQSNASLSSSFDVSSSRASTQPATQSDKPRSATEQSADPAGPYQLQVPDVHSRPKPLQAFASLASTTIDDAQDGGLFSPEEEGISQHGRDNHSANVIPEEDKTVGRDNDQEHLPEPPASPSSNTLLSTSSGSACGDSAQIPTTVAPTQGRVPSANRLSISYAAGTRRLVVDAEVVHYLRVYRAEGRIEVLMTLEKEGDDSIKGVSIEGLSEATKSCSLLPTVCEASGADETIPPFWKHSLPLKINLIVYLDTERPLSEPKWVKSGDVQEWLKSIFGRMFWVAGAAADGWEKKIEVTDPDPAPTIWTVLEGWAVNSPVGVQTERQRFLKTHMTEADNLLEILLRLVRGERATPFSQSTPAISAPSISGPLLAALTQSAAHGAQQTHVSLAVLAIFHMAVDFAEKTKGDKGKADAEERMGEIIRCLPSHLIYKSLDGIFKEWRADKKGTR</sequence>
<feature type="compositionally biased region" description="Low complexity" evidence="1">
    <location>
        <begin position="32"/>
        <end position="63"/>
    </location>
</feature>
<dbReference type="HOGENOM" id="CLU_004702_0_0_1"/>
<keyword evidence="3" id="KW-1185">Reference proteome</keyword>
<dbReference type="Proteomes" id="UP000054217">
    <property type="component" value="Unassembled WGS sequence"/>
</dbReference>
<feature type="compositionally biased region" description="Basic and acidic residues" evidence="1">
    <location>
        <begin position="813"/>
        <end position="828"/>
    </location>
</feature>
<dbReference type="EMBL" id="KN832062">
    <property type="protein sequence ID" value="KIN95676.1"/>
    <property type="molecule type" value="Genomic_DNA"/>
</dbReference>
<feature type="compositionally biased region" description="Pro residues" evidence="1">
    <location>
        <begin position="200"/>
        <end position="216"/>
    </location>
</feature>
<dbReference type="OrthoDB" id="431557at2759"/>
<proteinExistence type="predicted"/>
<protein>
    <submittedName>
        <fullName evidence="2">Uncharacterized protein</fullName>
    </submittedName>
</protein>
<feature type="compositionally biased region" description="Polar residues" evidence="1">
    <location>
        <begin position="129"/>
        <end position="147"/>
    </location>
</feature>
<organism evidence="2 3">
    <name type="scientific">Pisolithus tinctorius Marx 270</name>
    <dbReference type="NCBI Taxonomy" id="870435"/>
    <lineage>
        <taxon>Eukaryota</taxon>
        <taxon>Fungi</taxon>
        <taxon>Dikarya</taxon>
        <taxon>Basidiomycota</taxon>
        <taxon>Agaricomycotina</taxon>
        <taxon>Agaricomycetes</taxon>
        <taxon>Agaricomycetidae</taxon>
        <taxon>Boletales</taxon>
        <taxon>Sclerodermatineae</taxon>
        <taxon>Pisolithaceae</taxon>
        <taxon>Pisolithus</taxon>
    </lineage>
</organism>
<feature type="region of interest" description="Disordered" evidence="1">
    <location>
        <begin position="1"/>
        <end position="367"/>
    </location>
</feature>
<dbReference type="AlphaFoldDB" id="A0A0C3JDD3"/>
<feature type="compositionally biased region" description="Gly residues" evidence="1">
    <location>
        <begin position="281"/>
        <end position="290"/>
    </location>
</feature>
<feature type="compositionally biased region" description="Polar residues" evidence="1">
    <location>
        <begin position="683"/>
        <end position="693"/>
    </location>
</feature>
<feature type="compositionally biased region" description="Polar residues" evidence="1">
    <location>
        <begin position="238"/>
        <end position="248"/>
    </location>
</feature>
<feature type="compositionally biased region" description="Low complexity" evidence="1">
    <location>
        <begin position="83"/>
        <end position="101"/>
    </location>
</feature>
<feature type="compositionally biased region" description="Low complexity" evidence="1">
    <location>
        <begin position="217"/>
        <end position="236"/>
    </location>
</feature>
<reference evidence="3" key="2">
    <citation type="submission" date="2015-01" db="EMBL/GenBank/DDBJ databases">
        <title>Evolutionary Origins and Diversification of the Mycorrhizal Mutualists.</title>
        <authorList>
            <consortium name="DOE Joint Genome Institute"/>
            <consortium name="Mycorrhizal Genomics Consortium"/>
            <person name="Kohler A."/>
            <person name="Kuo A."/>
            <person name="Nagy L.G."/>
            <person name="Floudas D."/>
            <person name="Copeland A."/>
            <person name="Barry K.W."/>
            <person name="Cichocki N."/>
            <person name="Veneault-Fourrey C."/>
            <person name="LaButti K."/>
            <person name="Lindquist E.A."/>
            <person name="Lipzen A."/>
            <person name="Lundell T."/>
            <person name="Morin E."/>
            <person name="Murat C."/>
            <person name="Riley R."/>
            <person name="Ohm R."/>
            <person name="Sun H."/>
            <person name="Tunlid A."/>
            <person name="Henrissat B."/>
            <person name="Grigoriev I.V."/>
            <person name="Hibbett D.S."/>
            <person name="Martin F."/>
        </authorList>
    </citation>
    <scope>NUCLEOTIDE SEQUENCE [LARGE SCALE GENOMIC DNA]</scope>
    <source>
        <strain evidence="3">Marx 270</strain>
    </source>
</reference>
<feature type="region of interest" description="Disordered" evidence="1">
    <location>
        <begin position="724"/>
        <end position="764"/>
    </location>
</feature>
<feature type="region of interest" description="Disordered" evidence="1">
    <location>
        <begin position="678"/>
        <end position="704"/>
    </location>
</feature>
<name>A0A0C3JDD3_PISTI</name>
<feature type="region of interest" description="Disordered" evidence="1">
    <location>
        <begin position="476"/>
        <end position="554"/>
    </location>
</feature>
<feature type="compositionally biased region" description="Low complexity" evidence="1">
    <location>
        <begin position="190"/>
        <end position="199"/>
    </location>
</feature>
<feature type="region of interest" description="Disordered" evidence="1">
    <location>
        <begin position="784"/>
        <end position="863"/>
    </location>
</feature>
<feature type="compositionally biased region" description="Gly residues" evidence="1">
    <location>
        <begin position="251"/>
        <end position="267"/>
    </location>
</feature>
<accession>A0A0C3JDD3</accession>
<feature type="compositionally biased region" description="Pro residues" evidence="1">
    <location>
        <begin position="102"/>
        <end position="116"/>
    </location>
</feature>
<gene>
    <name evidence="2" type="ORF">M404DRAFT_1007283</name>
</gene>
<feature type="compositionally biased region" description="Polar residues" evidence="1">
    <location>
        <begin position="734"/>
        <end position="750"/>
    </location>
</feature>
<evidence type="ECO:0000256" key="1">
    <source>
        <dbReference type="SAM" id="MobiDB-lite"/>
    </source>
</evidence>
<evidence type="ECO:0000313" key="2">
    <source>
        <dbReference type="EMBL" id="KIN95676.1"/>
    </source>
</evidence>
<feature type="compositionally biased region" description="Low complexity" evidence="1">
    <location>
        <begin position="724"/>
        <end position="733"/>
    </location>
</feature>
<feature type="compositionally biased region" description="Low complexity" evidence="1">
    <location>
        <begin position="834"/>
        <end position="847"/>
    </location>
</feature>